<dbReference type="EMBL" id="CP046052">
    <property type="protein sequence ID" value="QGM45790.1"/>
    <property type="molecule type" value="Genomic_DNA"/>
</dbReference>
<gene>
    <name evidence="1" type="ORF">H2LOC_008785</name>
</gene>
<dbReference type="KEGG" id="mhey:H2LOC_008785"/>
<dbReference type="Proteomes" id="UP000309061">
    <property type="component" value="Chromosome"/>
</dbReference>
<keyword evidence="2" id="KW-1185">Reference proteome</keyword>
<protein>
    <submittedName>
        <fullName evidence="1">Uncharacterized protein</fullName>
    </submittedName>
</protein>
<dbReference type="AlphaFoldDB" id="A0A6B8KH73"/>
<dbReference type="RefSeq" id="WP_154331603.1">
    <property type="nucleotide sequence ID" value="NZ_CP046052.1"/>
</dbReference>
<accession>A0A6B8KH73</accession>
<sequence length="65" mass="7707">MGFYPNIRQARAELKDSLEAARVLRREIALTISSQRRENRETIRKSRELVDDSMRLLRELHKLGI</sequence>
<proteinExistence type="predicted"/>
<name>A0A6B8KH73_9HYPH</name>
<organism evidence="1 2">
    <name type="scientific">Methylocystis heyeri</name>
    <dbReference type="NCBI Taxonomy" id="391905"/>
    <lineage>
        <taxon>Bacteria</taxon>
        <taxon>Pseudomonadati</taxon>
        <taxon>Pseudomonadota</taxon>
        <taxon>Alphaproteobacteria</taxon>
        <taxon>Hyphomicrobiales</taxon>
        <taxon>Methylocystaceae</taxon>
        <taxon>Methylocystis</taxon>
    </lineage>
</organism>
<evidence type="ECO:0000313" key="1">
    <source>
        <dbReference type="EMBL" id="QGM45790.1"/>
    </source>
</evidence>
<evidence type="ECO:0000313" key="2">
    <source>
        <dbReference type="Proteomes" id="UP000309061"/>
    </source>
</evidence>
<reference evidence="1 2" key="1">
    <citation type="submission" date="2019-11" db="EMBL/GenBank/DDBJ databases">
        <title>The genome sequence of Methylocystis heyeri.</title>
        <authorList>
            <person name="Oshkin I.Y."/>
            <person name="Miroshnikov K."/>
            <person name="Dedysh S.N."/>
        </authorList>
    </citation>
    <scope>NUCLEOTIDE SEQUENCE [LARGE SCALE GENOMIC DNA]</scope>
    <source>
        <strain evidence="1 2">H2</strain>
    </source>
</reference>